<dbReference type="AlphaFoldDB" id="A0A933GM97"/>
<protein>
    <recommendedName>
        <fullName evidence="4">Cbb3-type cytochrome c oxidase subunit I</fullName>
    </recommendedName>
</protein>
<accession>A0A933GM97</accession>
<name>A0A933GM97_UNCTE</name>
<evidence type="ECO:0000313" key="2">
    <source>
        <dbReference type="EMBL" id="MBI4595735.1"/>
    </source>
</evidence>
<dbReference type="SUPFAM" id="SSF81442">
    <property type="entry name" value="Cytochrome c oxidase subunit I-like"/>
    <property type="match status" value="1"/>
</dbReference>
<keyword evidence="1" id="KW-0472">Membrane</keyword>
<reference evidence="2" key="1">
    <citation type="submission" date="2020-07" db="EMBL/GenBank/DDBJ databases">
        <title>Huge and variable diversity of episymbiotic CPR bacteria and DPANN archaea in groundwater ecosystems.</title>
        <authorList>
            <person name="He C.Y."/>
            <person name="Keren R."/>
            <person name="Whittaker M."/>
            <person name="Farag I.F."/>
            <person name="Doudna J."/>
            <person name="Cate J.H.D."/>
            <person name="Banfield J.F."/>
        </authorList>
    </citation>
    <scope>NUCLEOTIDE SEQUENCE</scope>
    <source>
        <strain evidence="2">NC_groundwater_1482_Ag_S-0.65um_47_24</strain>
    </source>
</reference>
<evidence type="ECO:0000256" key="1">
    <source>
        <dbReference type="SAM" id="Phobius"/>
    </source>
</evidence>
<feature type="transmembrane region" description="Helical" evidence="1">
    <location>
        <begin position="70"/>
        <end position="86"/>
    </location>
</feature>
<gene>
    <name evidence="2" type="ORF">HY730_05075</name>
</gene>
<feature type="transmembrane region" description="Helical" evidence="1">
    <location>
        <begin position="98"/>
        <end position="121"/>
    </location>
</feature>
<organism evidence="2 3">
    <name type="scientific">Tectimicrobiota bacterium</name>
    <dbReference type="NCBI Taxonomy" id="2528274"/>
    <lineage>
        <taxon>Bacteria</taxon>
        <taxon>Pseudomonadati</taxon>
        <taxon>Nitrospinota/Tectimicrobiota group</taxon>
        <taxon>Candidatus Tectimicrobiota</taxon>
    </lineage>
</organism>
<dbReference type="EMBL" id="JACQWF010000232">
    <property type="protein sequence ID" value="MBI4595735.1"/>
    <property type="molecule type" value="Genomic_DNA"/>
</dbReference>
<evidence type="ECO:0000313" key="3">
    <source>
        <dbReference type="Proteomes" id="UP000772181"/>
    </source>
</evidence>
<dbReference type="Proteomes" id="UP000772181">
    <property type="component" value="Unassembled WGS sequence"/>
</dbReference>
<dbReference type="Gene3D" id="1.20.210.10">
    <property type="entry name" value="Cytochrome c oxidase-like, subunit I domain"/>
    <property type="match status" value="1"/>
</dbReference>
<keyword evidence="1" id="KW-0812">Transmembrane</keyword>
<feature type="transmembrane region" description="Helical" evidence="1">
    <location>
        <begin position="127"/>
        <end position="148"/>
    </location>
</feature>
<proteinExistence type="predicted"/>
<feature type="transmembrane region" description="Helical" evidence="1">
    <location>
        <begin position="30"/>
        <end position="50"/>
    </location>
</feature>
<evidence type="ECO:0008006" key="4">
    <source>
        <dbReference type="Google" id="ProtNLM"/>
    </source>
</evidence>
<sequence length="163" mass="18068">MEKSETLKSDITEGPFHEDIIYRRFFKAGIITALSAGALWGAFLLVSIAVKRSFTSISIHDINAHGHAQVMGWVGLFIMGFAYQAFPRFKQGIDVRTLGGLWAPFILVNVGCTLRVSSQILTDFTPFGFRAIGFSGFMEVTGIALWASHIWRTMKAPKISSSY</sequence>
<dbReference type="InterPro" id="IPR036927">
    <property type="entry name" value="Cyt_c_oxase-like_su1_sf"/>
</dbReference>
<keyword evidence="1" id="KW-1133">Transmembrane helix</keyword>
<comment type="caution">
    <text evidence="2">The sequence shown here is derived from an EMBL/GenBank/DDBJ whole genome shotgun (WGS) entry which is preliminary data.</text>
</comment>